<evidence type="ECO:0000313" key="1">
    <source>
        <dbReference type="EMBL" id="RDB05100.1"/>
    </source>
</evidence>
<organism evidence="1 2">
    <name type="scientific">Runella aurantiaca</name>
    <dbReference type="NCBI Taxonomy" id="2282308"/>
    <lineage>
        <taxon>Bacteria</taxon>
        <taxon>Pseudomonadati</taxon>
        <taxon>Bacteroidota</taxon>
        <taxon>Cytophagia</taxon>
        <taxon>Cytophagales</taxon>
        <taxon>Spirosomataceae</taxon>
        <taxon>Runella</taxon>
    </lineage>
</organism>
<reference evidence="1 2" key="1">
    <citation type="submission" date="2018-07" db="EMBL/GenBank/DDBJ databases">
        <title>Genome analysis of Runella aurantiaca.</title>
        <authorList>
            <person name="Yang X."/>
        </authorList>
    </citation>
    <scope>NUCLEOTIDE SEQUENCE [LARGE SCALE GENOMIC DNA]</scope>
    <source>
        <strain evidence="1 2">YX9</strain>
    </source>
</reference>
<proteinExistence type="predicted"/>
<accession>A0A369I892</accession>
<sequence>MLAIHKEAFFKVADMLNCWIGLREPNPLADQWIGRVGYIAKGERCKAKTADNPSFRFAGLVTDPTLCPEAFTQATLTDALEKWKKFTFNNQLPSGFTRVESGSEKGLVKYEGAAIHADFDLMSINVADKNGHIGFTTRNDAHSLFIKAQPLLNHFFGSALIMHGSEFDWDGGIGARESEYVFYFGPKRQFKQTLSSMPQKVGTLH</sequence>
<comment type="caution">
    <text evidence="1">The sequence shown here is derived from an EMBL/GenBank/DDBJ whole genome shotgun (WGS) entry which is preliminary data.</text>
</comment>
<keyword evidence="2" id="KW-1185">Reference proteome</keyword>
<gene>
    <name evidence="1" type="ORF">DVG78_14555</name>
</gene>
<dbReference type="EMBL" id="QPIW01000011">
    <property type="protein sequence ID" value="RDB05100.1"/>
    <property type="molecule type" value="Genomic_DNA"/>
</dbReference>
<protein>
    <submittedName>
        <fullName evidence="1">Uncharacterized protein</fullName>
    </submittedName>
</protein>
<name>A0A369I892_9BACT</name>
<dbReference type="RefSeq" id="WP_114461801.1">
    <property type="nucleotide sequence ID" value="NZ_QPIW01000011.1"/>
</dbReference>
<dbReference type="AlphaFoldDB" id="A0A369I892"/>
<dbReference type="Proteomes" id="UP000253141">
    <property type="component" value="Unassembled WGS sequence"/>
</dbReference>
<evidence type="ECO:0000313" key="2">
    <source>
        <dbReference type="Proteomes" id="UP000253141"/>
    </source>
</evidence>